<evidence type="ECO:0000313" key="6">
    <source>
        <dbReference type="Proteomes" id="UP000636505"/>
    </source>
</evidence>
<comment type="cofactor">
    <cofactor evidence="1">
        <name>Fe(2+)</name>
        <dbReference type="ChEBI" id="CHEBI:29033"/>
    </cofactor>
</comment>
<evidence type="ECO:0000256" key="3">
    <source>
        <dbReference type="SAM" id="Phobius"/>
    </source>
</evidence>
<evidence type="ECO:0000313" key="5">
    <source>
        <dbReference type="EMBL" id="MBE9079017.1"/>
    </source>
</evidence>
<comment type="caution">
    <text evidence="5">The sequence shown here is derived from an EMBL/GenBank/DDBJ whole genome shotgun (WGS) entry which is preliminary data.</text>
</comment>
<feature type="transmembrane region" description="Helical" evidence="3">
    <location>
        <begin position="169"/>
        <end position="187"/>
    </location>
</feature>
<feature type="transmembrane region" description="Helical" evidence="3">
    <location>
        <begin position="85"/>
        <end position="104"/>
    </location>
</feature>
<feature type="transmembrane region" description="Helical" evidence="3">
    <location>
        <begin position="144"/>
        <end position="163"/>
    </location>
</feature>
<evidence type="ECO:0000256" key="2">
    <source>
        <dbReference type="ARBA" id="ARBA00008749"/>
    </source>
</evidence>
<accession>A0A8J7AZ36</accession>
<feature type="domain" description="Fatty acid desaturase" evidence="4">
    <location>
        <begin position="45"/>
        <end position="153"/>
    </location>
</feature>
<dbReference type="RefSeq" id="WP_193909517.1">
    <property type="nucleotide sequence ID" value="NZ_JADEXG010000045.1"/>
</dbReference>
<protein>
    <submittedName>
        <fullName evidence="5">Fatty acid desaturase</fullName>
    </submittedName>
</protein>
<dbReference type="Proteomes" id="UP000636505">
    <property type="component" value="Unassembled WGS sequence"/>
</dbReference>
<keyword evidence="6" id="KW-1185">Reference proteome</keyword>
<feature type="transmembrane region" description="Helical" evidence="3">
    <location>
        <begin position="43"/>
        <end position="65"/>
    </location>
</feature>
<comment type="similarity">
    <text evidence="2">Belongs to the fatty acid desaturase type 2 family.</text>
</comment>
<dbReference type="EMBL" id="JADEXG010000045">
    <property type="protein sequence ID" value="MBE9079017.1"/>
    <property type="molecule type" value="Genomic_DNA"/>
</dbReference>
<gene>
    <name evidence="5" type="ORF">IQ241_17225</name>
</gene>
<sequence length="244" mass="28448">MIVYKNTRDWFRESLVTPILAGTILGLWLLTAYWTIFQVDLSGLPLVALALLIGLRTFLHTGLFILAHDAMHGTLNPASPRLNAIGGQIFLGLYSFLSYPYFLARHQQHHRTPAQADDPDFYEGSFWEWYLSFMLAYVWGRQGIGIFWGMSAVFYPLVFFYHAPMLNLVCFWLLPQLLSSLQLFYFGTYRPHRRPGQGYVNEHRAVSSQASTLGSFLSCYHFDYHWEHHQYPHLPWYRLPSAHH</sequence>
<dbReference type="Pfam" id="PF00487">
    <property type="entry name" value="FA_desaturase"/>
    <property type="match status" value="1"/>
</dbReference>
<dbReference type="AlphaFoldDB" id="A0A8J7AZ36"/>
<dbReference type="GO" id="GO:0006629">
    <property type="term" value="P:lipid metabolic process"/>
    <property type="evidence" value="ECO:0007669"/>
    <property type="project" value="InterPro"/>
</dbReference>
<organism evidence="5 6">
    <name type="scientific">Vasconcelosia minhoensis LEGE 07310</name>
    <dbReference type="NCBI Taxonomy" id="915328"/>
    <lineage>
        <taxon>Bacteria</taxon>
        <taxon>Bacillati</taxon>
        <taxon>Cyanobacteriota</taxon>
        <taxon>Cyanophyceae</taxon>
        <taxon>Nodosilineales</taxon>
        <taxon>Cymatolegaceae</taxon>
        <taxon>Vasconcelosia</taxon>
        <taxon>Vasconcelosia minhoensis</taxon>
    </lineage>
</organism>
<reference evidence="5" key="1">
    <citation type="submission" date="2020-10" db="EMBL/GenBank/DDBJ databases">
        <authorList>
            <person name="Castelo-Branco R."/>
            <person name="Eusebio N."/>
            <person name="Adriana R."/>
            <person name="Vieira A."/>
            <person name="Brugerolle De Fraissinette N."/>
            <person name="Rezende De Castro R."/>
            <person name="Schneider M.P."/>
            <person name="Vasconcelos V."/>
            <person name="Leao P.N."/>
        </authorList>
    </citation>
    <scope>NUCLEOTIDE SEQUENCE</scope>
    <source>
        <strain evidence="5">LEGE 07310</strain>
    </source>
</reference>
<keyword evidence="3" id="KW-0812">Transmembrane</keyword>
<proteinExistence type="inferred from homology"/>
<keyword evidence="3" id="KW-0472">Membrane</keyword>
<name>A0A8J7AZ36_9CYAN</name>
<evidence type="ECO:0000256" key="1">
    <source>
        <dbReference type="ARBA" id="ARBA00001954"/>
    </source>
</evidence>
<dbReference type="InterPro" id="IPR005804">
    <property type="entry name" value="FA_desaturase_dom"/>
</dbReference>
<keyword evidence="3" id="KW-1133">Transmembrane helix</keyword>
<evidence type="ECO:0000259" key="4">
    <source>
        <dbReference type="Pfam" id="PF00487"/>
    </source>
</evidence>
<feature type="transmembrane region" description="Helical" evidence="3">
    <location>
        <begin position="15"/>
        <end position="36"/>
    </location>
</feature>